<evidence type="ECO:0000313" key="4">
    <source>
        <dbReference type="EMBL" id="NKE46622.1"/>
    </source>
</evidence>
<reference evidence="4 5" key="1">
    <citation type="submission" date="2020-03" db="EMBL/GenBank/DDBJ databases">
        <title>Roseomonas selenitidurans sp. nov. isolated from soil.</title>
        <authorList>
            <person name="Liu H."/>
        </authorList>
    </citation>
    <scope>NUCLEOTIDE SEQUENCE [LARGE SCALE GENOMIC DNA]</scope>
    <source>
        <strain evidence="4 5">JCM 15073</strain>
    </source>
</reference>
<dbReference type="SMART" id="SM00448">
    <property type="entry name" value="REC"/>
    <property type="match status" value="1"/>
</dbReference>
<evidence type="ECO:0000256" key="2">
    <source>
        <dbReference type="PROSITE-ProRule" id="PRU00169"/>
    </source>
</evidence>
<sequence>MAWRILVAEDEGLAAMAIEDELLREGYEVVLAPDGQAALEAAAQQPPDLLLTDLRMPRLDGAGLIRALRSSRPALPVVVMTGYAPAGGAGAFARQGEGPVALFAKPLDMDAVLAALRKLLPGP</sequence>
<dbReference type="Gene3D" id="3.40.50.2300">
    <property type="match status" value="1"/>
</dbReference>
<dbReference type="PROSITE" id="PS50110">
    <property type="entry name" value="RESPONSE_REGULATORY"/>
    <property type="match status" value="1"/>
</dbReference>
<evidence type="ECO:0000256" key="1">
    <source>
        <dbReference type="ARBA" id="ARBA00022553"/>
    </source>
</evidence>
<dbReference type="RefSeq" id="WP_168051147.1">
    <property type="nucleotide sequence ID" value="NZ_JAATJR010000005.1"/>
</dbReference>
<dbReference type="Proteomes" id="UP000765160">
    <property type="component" value="Unassembled WGS sequence"/>
</dbReference>
<organism evidence="4 5">
    <name type="scientific">Falsiroseomonas frigidaquae</name>
    <dbReference type="NCBI Taxonomy" id="487318"/>
    <lineage>
        <taxon>Bacteria</taxon>
        <taxon>Pseudomonadati</taxon>
        <taxon>Pseudomonadota</taxon>
        <taxon>Alphaproteobacteria</taxon>
        <taxon>Acetobacterales</taxon>
        <taxon>Roseomonadaceae</taxon>
        <taxon>Falsiroseomonas</taxon>
    </lineage>
</organism>
<name>A0ABX1F2P0_9PROT</name>
<comment type="caution">
    <text evidence="4">The sequence shown here is derived from an EMBL/GenBank/DDBJ whole genome shotgun (WGS) entry which is preliminary data.</text>
</comment>
<evidence type="ECO:0000259" key="3">
    <source>
        <dbReference type="PROSITE" id="PS50110"/>
    </source>
</evidence>
<dbReference type="Pfam" id="PF00072">
    <property type="entry name" value="Response_reg"/>
    <property type="match status" value="1"/>
</dbReference>
<evidence type="ECO:0000313" key="5">
    <source>
        <dbReference type="Proteomes" id="UP000765160"/>
    </source>
</evidence>
<dbReference type="PANTHER" id="PTHR44591:SF3">
    <property type="entry name" value="RESPONSE REGULATORY DOMAIN-CONTAINING PROTEIN"/>
    <property type="match status" value="1"/>
</dbReference>
<proteinExistence type="predicted"/>
<keyword evidence="1 2" id="KW-0597">Phosphoprotein</keyword>
<feature type="domain" description="Response regulatory" evidence="3">
    <location>
        <begin position="4"/>
        <end position="120"/>
    </location>
</feature>
<protein>
    <submittedName>
        <fullName evidence="4">Response regulator</fullName>
    </submittedName>
</protein>
<accession>A0ABX1F2P0</accession>
<dbReference type="SUPFAM" id="SSF52172">
    <property type="entry name" value="CheY-like"/>
    <property type="match status" value="1"/>
</dbReference>
<dbReference type="InterPro" id="IPR001789">
    <property type="entry name" value="Sig_transdc_resp-reg_receiver"/>
</dbReference>
<dbReference type="PANTHER" id="PTHR44591">
    <property type="entry name" value="STRESS RESPONSE REGULATOR PROTEIN 1"/>
    <property type="match status" value="1"/>
</dbReference>
<dbReference type="EMBL" id="JAAVTX010000005">
    <property type="protein sequence ID" value="NKE46622.1"/>
    <property type="molecule type" value="Genomic_DNA"/>
</dbReference>
<dbReference type="InterPro" id="IPR050595">
    <property type="entry name" value="Bact_response_regulator"/>
</dbReference>
<dbReference type="InterPro" id="IPR011006">
    <property type="entry name" value="CheY-like_superfamily"/>
</dbReference>
<dbReference type="CDD" id="cd00156">
    <property type="entry name" value="REC"/>
    <property type="match status" value="1"/>
</dbReference>
<feature type="modified residue" description="4-aspartylphosphate" evidence="2">
    <location>
        <position position="53"/>
    </location>
</feature>
<gene>
    <name evidence="4" type="ORF">HB662_17705</name>
</gene>
<keyword evidence="5" id="KW-1185">Reference proteome</keyword>